<evidence type="ECO:0000313" key="1">
    <source>
        <dbReference type="EMBL" id="KAK2778605.1"/>
    </source>
</evidence>
<reference evidence="1" key="1">
    <citation type="submission" date="2023-02" db="EMBL/GenBank/DDBJ databases">
        <title>Colletotrichum kahawae CIFC_Que2 genome sequencing and assembly.</title>
        <authorList>
            <person name="Baroncelli R."/>
        </authorList>
    </citation>
    <scope>NUCLEOTIDE SEQUENCE</scope>
    <source>
        <strain evidence="1">CIFC_Que2</strain>
    </source>
</reference>
<sequence length="50" mass="5602">MKAVLFCYSLGPDPDRSTSSPVVLRADAQPRCNAPLRRHGGVRTKWHCFC</sequence>
<gene>
    <name evidence="1" type="ORF">CKAH01_11679</name>
</gene>
<proteinExistence type="predicted"/>
<keyword evidence="2" id="KW-1185">Reference proteome</keyword>
<name>A0AAE0DG49_COLKA</name>
<protein>
    <submittedName>
        <fullName evidence="1">Uncharacterized protein</fullName>
    </submittedName>
</protein>
<evidence type="ECO:0000313" key="2">
    <source>
        <dbReference type="Proteomes" id="UP001281614"/>
    </source>
</evidence>
<dbReference type="Proteomes" id="UP001281614">
    <property type="component" value="Unassembled WGS sequence"/>
</dbReference>
<dbReference type="EMBL" id="VYYT01000010">
    <property type="protein sequence ID" value="KAK2778605.1"/>
    <property type="molecule type" value="Genomic_DNA"/>
</dbReference>
<organism evidence="1 2">
    <name type="scientific">Colletotrichum kahawae</name>
    <name type="common">Coffee berry disease fungus</name>
    <dbReference type="NCBI Taxonomy" id="34407"/>
    <lineage>
        <taxon>Eukaryota</taxon>
        <taxon>Fungi</taxon>
        <taxon>Dikarya</taxon>
        <taxon>Ascomycota</taxon>
        <taxon>Pezizomycotina</taxon>
        <taxon>Sordariomycetes</taxon>
        <taxon>Hypocreomycetidae</taxon>
        <taxon>Glomerellales</taxon>
        <taxon>Glomerellaceae</taxon>
        <taxon>Colletotrichum</taxon>
        <taxon>Colletotrichum gloeosporioides species complex</taxon>
    </lineage>
</organism>
<comment type="caution">
    <text evidence="1">The sequence shown here is derived from an EMBL/GenBank/DDBJ whole genome shotgun (WGS) entry which is preliminary data.</text>
</comment>
<dbReference type="AlphaFoldDB" id="A0AAE0DG49"/>
<accession>A0AAE0DG49</accession>